<evidence type="ECO:0000256" key="1">
    <source>
        <dbReference type="ARBA" id="ARBA00008635"/>
    </source>
</evidence>
<feature type="binding site" evidence="3">
    <location>
        <position position="138"/>
    </location>
    <ligand>
        <name>a divalent metal cation</name>
        <dbReference type="ChEBI" id="CHEBI:60240"/>
    </ligand>
</feature>
<dbReference type="Proteomes" id="UP001321249">
    <property type="component" value="Unassembled WGS sequence"/>
</dbReference>
<organism evidence="5 6">
    <name type="scientific">Candidatus Lucifugimonas marina</name>
    <dbReference type="NCBI Taxonomy" id="3038979"/>
    <lineage>
        <taxon>Bacteria</taxon>
        <taxon>Bacillati</taxon>
        <taxon>Chloroflexota</taxon>
        <taxon>Dehalococcoidia</taxon>
        <taxon>SAR202 cluster</taxon>
        <taxon>Candidatus Lucifugimonadales</taxon>
        <taxon>Candidatus Lucifugimonadaceae</taxon>
        <taxon>Candidatus Lucifugimonas</taxon>
    </lineage>
</organism>
<accession>A0AAJ6CSA5</accession>
<dbReference type="PANTHER" id="PTHR37302:SF3">
    <property type="entry name" value="DAMAGE-INDUCIBLE PROTEIN DINB"/>
    <property type="match status" value="1"/>
</dbReference>
<evidence type="ECO:0000313" key="6">
    <source>
        <dbReference type="Proteomes" id="UP001219901"/>
    </source>
</evidence>
<feature type="binding site" evidence="3">
    <location>
        <position position="49"/>
    </location>
    <ligand>
        <name>a divalent metal cation</name>
        <dbReference type="ChEBI" id="CHEBI:60240"/>
    </ligand>
</feature>
<dbReference type="EMBL" id="WMBE01000002">
    <property type="protein sequence ID" value="MDG0866631.1"/>
    <property type="molecule type" value="Genomic_DNA"/>
</dbReference>
<dbReference type="PANTHER" id="PTHR37302">
    <property type="entry name" value="SLR1116 PROTEIN"/>
    <property type="match status" value="1"/>
</dbReference>
<evidence type="ECO:0000313" key="5">
    <source>
        <dbReference type="EMBL" id="WFG38062.1"/>
    </source>
</evidence>
<dbReference type="SUPFAM" id="SSF109854">
    <property type="entry name" value="DinB/YfiT-like putative metalloenzymes"/>
    <property type="match status" value="1"/>
</dbReference>
<evidence type="ECO:0000313" key="4">
    <source>
        <dbReference type="EMBL" id="MDG0866631.1"/>
    </source>
</evidence>
<gene>
    <name evidence="4" type="ORF">GKO46_06015</name>
    <name evidence="5" type="ORF">GKO48_00010</name>
</gene>
<keyword evidence="6" id="KW-1185">Reference proteome</keyword>
<dbReference type="Proteomes" id="UP001219901">
    <property type="component" value="Chromosome"/>
</dbReference>
<dbReference type="EMBL" id="CP046147">
    <property type="protein sequence ID" value="WFG38062.1"/>
    <property type="molecule type" value="Genomic_DNA"/>
</dbReference>
<evidence type="ECO:0000256" key="2">
    <source>
        <dbReference type="ARBA" id="ARBA00022723"/>
    </source>
</evidence>
<reference evidence="6 7" key="1">
    <citation type="submission" date="2019-11" db="EMBL/GenBank/DDBJ databases">
        <authorList>
            <person name="Cho J.-C."/>
        </authorList>
    </citation>
    <scope>NUCLEOTIDE SEQUENCE [LARGE SCALE GENOMIC DNA]</scope>
    <source>
        <strain evidence="5 6">JH1073</strain>
        <strain evidence="4 7">JH702</strain>
    </source>
</reference>
<reference evidence="6" key="3">
    <citation type="submission" date="2023-06" db="EMBL/GenBank/DDBJ databases">
        <title>Pangenomics reveal diversification of enzyme families and niche specialization in globally abundant SAR202 bacteria.</title>
        <authorList>
            <person name="Saw J.H.W."/>
        </authorList>
    </citation>
    <scope>NUCLEOTIDE SEQUENCE [LARGE SCALE GENOMIC DNA]</scope>
    <source>
        <strain evidence="6">JH1073</strain>
    </source>
</reference>
<name>A0AAJ6CSA5_9CHLR</name>
<comment type="similarity">
    <text evidence="1">Belongs to the DinB family.</text>
</comment>
<dbReference type="Gene3D" id="1.20.120.450">
    <property type="entry name" value="dinb family like domain"/>
    <property type="match status" value="1"/>
</dbReference>
<dbReference type="GO" id="GO:0046872">
    <property type="term" value="F:metal ion binding"/>
    <property type="evidence" value="ECO:0007669"/>
    <property type="project" value="UniProtKB-KW"/>
</dbReference>
<protein>
    <recommendedName>
        <fullName evidence="8">DUF664 domain-containing protein</fullName>
    </recommendedName>
</protein>
<sequence length="163" mass="18777">MFLDAIVRLYQYQRESNARVLDTVDEISVTELTAVVVEGQPSIKDTLVHLFSVTQMDVAWWRNRLSGEDAFRIEHLNQDYADANSLRNLWLETDSEIASFINSLNSSDDLERQYTRVTPDGETRTRVLWEMMLHVINHGTQHRSEVAVMLTKLGHSPGDMEIL</sequence>
<evidence type="ECO:0000313" key="7">
    <source>
        <dbReference type="Proteomes" id="UP001321249"/>
    </source>
</evidence>
<dbReference type="Pfam" id="PF05163">
    <property type="entry name" value="DinB"/>
    <property type="match status" value="1"/>
</dbReference>
<dbReference type="InterPro" id="IPR034660">
    <property type="entry name" value="DinB/YfiT-like"/>
</dbReference>
<dbReference type="AlphaFoldDB" id="A0AAJ6CSA5"/>
<proteinExistence type="inferred from homology"/>
<feature type="binding site" evidence="3">
    <location>
        <position position="142"/>
    </location>
    <ligand>
        <name>a divalent metal cation</name>
        <dbReference type="ChEBI" id="CHEBI:60240"/>
    </ligand>
</feature>
<dbReference type="RefSeq" id="WP_342824213.1">
    <property type="nucleotide sequence ID" value="NZ_CP046146.1"/>
</dbReference>
<evidence type="ECO:0000256" key="3">
    <source>
        <dbReference type="PIRSR" id="PIRSR607837-1"/>
    </source>
</evidence>
<dbReference type="InterPro" id="IPR007837">
    <property type="entry name" value="DinB"/>
</dbReference>
<keyword evidence="2 3" id="KW-0479">Metal-binding</keyword>
<evidence type="ECO:0008006" key="8">
    <source>
        <dbReference type="Google" id="ProtNLM"/>
    </source>
</evidence>
<reference evidence="5" key="2">
    <citation type="journal article" date="2023" name="Nat. Commun.">
        <title>Cultivation of marine bacteria of the SAR202 clade.</title>
        <authorList>
            <person name="Lim Y."/>
            <person name="Seo J.H."/>
            <person name="Giovannoni S.J."/>
            <person name="Kang I."/>
            <person name="Cho J.C."/>
        </authorList>
    </citation>
    <scope>NUCLEOTIDE SEQUENCE</scope>
    <source>
        <strain evidence="5">JH1073</strain>
    </source>
</reference>